<dbReference type="Gene3D" id="3.60.21.10">
    <property type="match status" value="1"/>
</dbReference>
<dbReference type="InterPro" id="IPR025733">
    <property type="entry name" value="PAPs_C"/>
</dbReference>
<evidence type="ECO:0000313" key="9">
    <source>
        <dbReference type="WBParaSite" id="TCONS_00003662.p1"/>
    </source>
</evidence>
<evidence type="ECO:0000259" key="5">
    <source>
        <dbReference type="Pfam" id="PF00149"/>
    </source>
</evidence>
<sequence length="1126" mass="131547">KSIPRKFLETEEIFPKLLKNCESINDLANLSKTCRYFLSFFDNKRIKKDVDYNCDGKVEINIDFSKTDGNYFYSEPEHPGKGFSPRISKKDKCYDIDTLVYKNQLSIVVALPGLNFDSTRHDYKEVINNISLDEVIYEIKKAEVNIKNPVILDLNRCNGYVNHIILPYIISRYGNSTIQVIKMNLFCFFQKIDQEEILKEVDIFRGYKKLHELCIYENASLPIKNYTFDDDSMFIYILKCLSKKKNSILRIEIQKNGNIKLSFLSQTFKCAVNLNIKIRFLISIGSKKRGLLNWCEKIKILKSDLSKYITHIECFIQDETEFLHFIELLPALINLTRIKIVFDAFDIQDHLINKNSIEWNEVSLKELTKLTKVSIRIDHECLEYPDYTYSEICNIHNMFLKYLATILPSSIIFLELENILHITPQLCLLINKSMPNIQFLFARHIDFTNKKCLAAFQNLKYLQLHNCPLIDIPYNVEFLIHKYSTSCKASYFLGEDDGIDEENILKKFVTSQEILDIILINFINGIFIKILLKDMLLKENHHIIVFKFLSQIKMPQQDGSFVQLYQSMKNDLENVLIRMKELFDQRKRKEEVDLITENDNLSYRHEENVMKPNNIYFLILFFVIIFNIVLGNNDITPRHVHLSLNNDPQSMVFAWITFGSLPHSSIPIVKYGKDINSLTNTVTGSYSIFIYHGIVRHMYRATATNLEYDTRYYYKVGSEGNFSKIFSFKTFPQGNNIPLKICIFGDLGIENDVSMIPLRTAGLRGDFDMIVHVGDIAYDLHSKDGTLGDEYMELMEPLISSIPYMVIAGNHEYDWEAKNFDNYEKRFYMPTNGDGKNQYYSFGVGPIQFIGVSTEFYGFFYDFGIQPVLDQAAWLEKELQKANQNRKNKPWVMTYQHRPFYCSNENSMECDAFENRVTRMGYLNMPGLEPLYGKYGVDVNWSGHEHSYERMFPVFNRQLYNQDSDPYHNANATTYIITGSAGCHSYQAKFGKPSPFSAKRLNKYGYTVMHIKNMTHLYFEQIDVEATGTDSVVDSWWMSKDIDYVIKDEIRKNSKFVDLRIEYTEVPNFIKSLCTGRSIRCREIFSKDTLKYSKKIDLQGEEYSKYKYDIANPDANSINNNPRSYL</sequence>
<keyword evidence="4" id="KW-0812">Transmembrane</keyword>
<feature type="domain" description="Purple acid phosphatase N-terminal" evidence="7">
    <location>
        <begin position="637"/>
        <end position="730"/>
    </location>
</feature>
<reference evidence="9" key="1">
    <citation type="submission" date="2024-02" db="UniProtKB">
        <authorList>
            <consortium name="WormBaseParasite"/>
        </authorList>
    </citation>
    <scope>IDENTIFICATION</scope>
</reference>
<evidence type="ECO:0000259" key="7">
    <source>
        <dbReference type="Pfam" id="PF16656"/>
    </source>
</evidence>
<dbReference type="GO" id="GO:0046872">
    <property type="term" value="F:metal ion binding"/>
    <property type="evidence" value="ECO:0007669"/>
    <property type="project" value="InterPro"/>
</dbReference>
<keyword evidence="3" id="KW-0378">Hydrolase</keyword>
<dbReference type="SUPFAM" id="SSF56300">
    <property type="entry name" value="Metallo-dependent phosphatases"/>
    <property type="match status" value="1"/>
</dbReference>
<evidence type="ECO:0000259" key="6">
    <source>
        <dbReference type="Pfam" id="PF14008"/>
    </source>
</evidence>
<evidence type="ECO:0000256" key="2">
    <source>
        <dbReference type="ARBA" id="ARBA00023180"/>
    </source>
</evidence>
<feature type="transmembrane region" description="Helical" evidence="4">
    <location>
        <begin position="614"/>
        <end position="631"/>
    </location>
</feature>
<dbReference type="AlphaFoldDB" id="A0AAF5CY28"/>
<organism evidence="8 9">
    <name type="scientific">Strongyloides stercoralis</name>
    <name type="common">Threadworm</name>
    <dbReference type="NCBI Taxonomy" id="6248"/>
    <lineage>
        <taxon>Eukaryota</taxon>
        <taxon>Metazoa</taxon>
        <taxon>Ecdysozoa</taxon>
        <taxon>Nematoda</taxon>
        <taxon>Chromadorea</taxon>
        <taxon>Rhabditida</taxon>
        <taxon>Tylenchina</taxon>
        <taxon>Panagrolaimomorpha</taxon>
        <taxon>Strongyloidoidea</taxon>
        <taxon>Strongyloididae</taxon>
        <taxon>Strongyloides</taxon>
    </lineage>
</organism>
<feature type="domain" description="Calcineurin-like phosphoesterase" evidence="5">
    <location>
        <begin position="740"/>
        <end position="948"/>
    </location>
</feature>
<evidence type="ECO:0000313" key="8">
    <source>
        <dbReference type="Proteomes" id="UP000035681"/>
    </source>
</evidence>
<comment type="similarity">
    <text evidence="3">Belongs to the metallophosphoesterase superfamily. Purple acid phosphatase family.</text>
</comment>
<dbReference type="Pfam" id="PF14008">
    <property type="entry name" value="Metallophos_C"/>
    <property type="match status" value="1"/>
</dbReference>
<protein>
    <recommendedName>
        <fullName evidence="3">Purple acid phosphatase</fullName>
        <ecNumber evidence="3">3.1.3.2</ecNumber>
    </recommendedName>
</protein>
<dbReference type="PANTHER" id="PTHR45867">
    <property type="entry name" value="PURPLE ACID PHOSPHATASE"/>
    <property type="match status" value="1"/>
</dbReference>
<dbReference type="GO" id="GO:0003993">
    <property type="term" value="F:acid phosphatase activity"/>
    <property type="evidence" value="ECO:0007669"/>
    <property type="project" value="UniProtKB-EC"/>
</dbReference>
<dbReference type="SUPFAM" id="SSF49363">
    <property type="entry name" value="Purple acid phosphatase, N-terminal domain"/>
    <property type="match status" value="1"/>
</dbReference>
<keyword evidence="4" id="KW-1133">Transmembrane helix</keyword>
<keyword evidence="4" id="KW-0472">Membrane</keyword>
<proteinExistence type="inferred from homology"/>
<dbReference type="Proteomes" id="UP000035681">
    <property type="component" value="Unplaced"/>
</dbReference>
<dbReference type="WBParaSite" id="TCONS_00003662.p1">
    <property type="protein sequence ID" value="TCONS_00003662.p1"/>
    <property type="gene ID" value="XLOC_000096"/>
</dbReference>
<dbReference type="InterPro" id="IPR015914">
    <property type="entry name" value="PAPs_N"/>
</dbReference>
<accession>A0AAF5CY28</accession>
<keyword evidence="8" id="KW-1185">Reference proteome</keyword>
<dbReference type="PANTHER" id="PTHR45867:SF10">
    <property type="entry name" value="PURPLE ACID PHOSPHATASE"/>
    <property type="match status" value="1"/>
</dbReference>
<dbReference type="EC" id="3.1.3.2" evidence="3"/>
<dbReference type="Gene3D" id="2.60.40.380">
    <property type="entry name" value="Purple acid phosphatase-like, N-terminal"/>
    <property type="match status" value="1"/>
</dbReference>
<name>A0AAF5CY28_STRER</name>
<keyword evidence="2" id="KW-0325">Glycoprotein</keyword>
<dbReference type="InterPro" id="IPR029052">
    <property type="entry name" value="Metallo-depent_PP-like"/>
</dbReference>
<dbReference type="CDD" id="cd00839">
    <property type="entry name" value="MPP_PAPs"/>
    <property type="match status" value="1"/>
</dbReference>
<dbReference type="InterPro" id="IPR041792">
    <property type="entry name" value="MPP_PAP"/>
</dbReference>
<dbReference type="InterPro" id="IPR004843">
    <property type="entry name" value="Calcineurin-like_PHP"/>
</dbReference>
<dbReference type="Pfam" id="PF00149">
    <property type="entry name" value="Metallophos"/>
    <property type="match status" value="1"/>
</dbReference>
<dbReference type="Pfam" id="PF16656">
    <property type="entry name" value="Pur_ac_phosph_N"/>
    <property type="match status" value="1"/>
</dbReference>
<evidence type="ECO:0000256" key="3">
    <source>
        <dbReference type="RuleBase" id="RU361203"/>
    </source>
</evidence>
<feature type="domain" description="Purple acid phosphatase C-terminal" evidence="6">
    <location>
        <begin position="972"/>
        <end position="1035"/>
    </location>
</feature>
<keyword evidence="1" id="KW-0732">Signal</keyword>
<evidence type="ECO:0000256" key="4">
    <source>
        <dbReference type="SAM" id="Phobius"/>
    </source>
</evidence>
<evidence type="ECO:0000256" key="1">
    <source>
        <dbReference type="ARBA" id="ARBA00022729"/>
    </source>
</evidence>
<comment type="catalytic activity">
    <reaction evidence="3">
        <text>a phosphate monoester + H2O = an alcohol + phosphate</text>
        <dbReference type="Rhea" id="RHEA:15017"/>
        <dbReference type="ChEBI" id="CHEBI:15377"/>
        <dbReference type="ChEBI" id="CHEBI:30879"/>
        <dbReference type="ChEBI" id="CHEBI:43474"/>
        <dbReference type="ChEBI" id="CHEBI:67140"/>
        <dbReference type="EC" id="3.1.3.2"/>
    </reaction>
</comment>
<dbReference type="InterPro" id="IPR008963">
    <property type="entry name" value="Purple_acid_Pase-like_N"/>
</dbReference>
<feature type="transmembrane region" description="Helical" evidence="4">
    <location>
        <begin position="514"/>
        <end position="532"/>
    </location>
</feature>